<dbReference type="GeneID" id="136819871"/>
<dbReference type="PRINTS" id="PR00399">
    <property type="entry name" value="SYNAPTOTAGMN"/>
</dbReference>
<evidence type="ECO:0000259" key="8">
    <source>
        <dbReference type="PROSITE" id="PS50178"/>
    </source>
</evidence>
<feature type="compositionally biased region" description="Basic and acidic residues" evidence="6">
    <location>
        <begin position="316"/>
        <end position="326"/>
    </location>
</feature>
<evidence type="ECO:0008006" key="12">
    <source>
        <dbReference type="Google" id="ProtNLM"/>
    </source>
</evidence>
<reference evidence="10" key="1">
    <citation type="submission" date="2021-01" db="UniProtKB">
        <authorList>
            <consortium name="EnsemblMetazoa"/>
        </authorList>
    </citation>
    <scope>IDENTIFICATION</scope>
</reference>
<dbReference type="InterPro" id="IPR041282">
    <property type="entry name" value="FYVE_2"/>
</dbReference>
<dbReference type="PRINTS" id="PR00360">
    <property type="entry name" value="C2DOMAIN"/>
</dbReference>
<organism evidence="10 11">
    <name type="scientific">Clytia hemisphaerica</name>
    <dbReference type="NCBI Taxonomy" id="252671"/>
    <lineage>
        <taxon>Eukaryota</taxon>
        <taxon>Metazoa</taxon>
        <taxon>Cnidaria</taxon>
        <taxon>Hydrozoa</taxon>
        <taxon>Hydroidolina</taxon>
        <taxon>Leptothecata</taxon>
        <taxon>Obeliida</taxon>
        <taxon>Clytiidae</taxon>
        <taxon>Clytia</taxon>
    </lineage>
</organism>
<evidence type="ECO:0000256" key="6">
    <source>
        <dbReference type="SAM" id="MobiDB-lite"/>
    </source>
</evidence>
<dbReference type="Pfam" id="PF02318">
    <property type="entry name" value="FYVE_2"/>
    <property type="match status" value="1"/>
</dbReference>
<keyword evidence="3 5" id="KW-0863">Zinc-finger</keyword>
<dbReference type="GO" id="GO:0016020">
    <property type="term" value="C:membrane"/>
    <property type="evidence" value="ECO:0007669"/>
    <property type="project" value="InterPro"/>
</dbReference>
<feature type="compositionally biased region" description="Acidic residues" evidence="6">
    <location>
        <begin position="205"/>
        <end position="218"/>
    </location>
</feature>
<evidence type="ECO:0000256" key="4">
    <source>
        <dbReference type="ARBA" id="ARBA00022833"/>
    </source>
</evidence>
<dbReference type="SMART" id="SM00239">
    <property type="entry name" value="C2"/>
    <property type="match status" value="2"/>
</dbReference>
<evidence type="ECO:0000259" key="7">
    <source>
        <dbReference type="PROSITE" id="PS50004"/>
    </source>
</evidence>
<evidence type="ECO:0000313" key="11">
    <source>
        <dbReference type="Proteomes" id="UP000594262"/>
    </source>
</evidence>
<feature type="domain" description="C2" evidence="7">
    <location>
        <begin position="543"/>
        <end position="676"/>
    </location>
</feature>
<evidence type="ECO:0000256" key="3">
    <source>
        <dbReference type="ARBA" id="ARBA00022771"/>
    </source>
</evidence>
<feature type="compositionally biased region" description="Basic and acidic residues" evidence="6">
    <location>
        <begin position="276"/>
        <end position="287"/>
    </location>
</feature>
<feature type="compositionally biased region" description="Polar residues" evidence="6">
    <location>
        <begin position="357"/>
        <end position="374"/>
    </location>
</feature>
<dbReference type="PROSITE" id="PS50916">
    <property type="entry name" value="RABBD"/>
    <property type="match status" value="1"/>
</dbReference>
<dbReference type="SUPFAM" id="SSF57903">
    <property type="entry name" value="FYVE/PHD zinc finger"/>
    <property type="match status" value="1"/>
</dbReference>
<evidence type="ECO:0000256" key="2">
    <source>
        <dbReference type="ARBA" id="ARBA00022737"/>
    </source>
</evidence>
<keyword evidence="1" id="KW-0479">Metal-binding</keyword>
<evidence type="ECO:0000256" key="5">
    <source>
        <dbReference type="PROSITE-ProRule" id="PRU00091"/>
    </source>
</evidence>
<feature type="compositionally biased region" description="Low complexity" evidence="6">
    <location>
        <begin position="266"/>
        <end position="275"/>
    </location>
</feature>
<protein>
    <recommendedName>
        <fullName evidence="12">Rabphilin</fullName>
    </recommendedName>
</protein>
<sequence length="687" mass="77522">MVDVAYDNNDRWNIPDDRQLALRGRLQTGWSSYQQDVFSASKKHSLTTDEHNILKKVLEKKEQIQKQEQARIGNLVKKLDDMRSQVLGDGTTTCLICGTKAGLLKDQLRYCFKCSKMVCPKCSIETKLSLEYSGKVYSCVLCFEERQLWKRSGAWFFNSMPKYTLPEKEEYRYGMMNRGTGSLYDGTDSPMSKGSVYNLHRNDDSESADEASDSDADETQSIKAFALPEDRRSLYSGFMMDDEDAMGITPRRNAVSGGGEPMPPQKKAASKTSSSESDHNTRTERKFTSQASLLSSDNSSNDERRGSATSLSSTETPRKKLGIRDRVLRKHSKGTEDEDRHSSKFERSPGQLRKTGSIISDVSIPSHNGASTEGSEQDIDALFQDYEKEQANKGVEQKEYTGSCGMIEFTLQYDQNTQELLVIVHNCKGLKGDKGKTPSLPYVKTYILPEAQKATKKRTVALKKVADPVYNETLVYYGVSPIDIENKGLKLCVMDENKNSVIGETSIPMKTLSTRPVQQFRRILDLKSNDSALFLDTKKTLSNPGRIELALHYLSKQGKLVVGVIRCSGLLAMDPNGYSDPYVKCYLLPDPHKRTKQKTQVKKKTLNPEFNEEFTYKIPHSELAKRTLHISVWDHDVGRSNDFIGGVTLGIEASGDLLRHWFETLQTQDRRVIKWHTLTETCPIIKE</sequence>
<dbReference type="PANTHER" id="PTHR45729">
    <property type="entry name" value="RABPHILIN, ISOFORM A"/>
    <property type="match status" value="1"/>
</dbReference>
<dbReference type="GO" id="GO:0006887">
    <property type="term" value="P:exocytosis"/>
    <property type="evidence" value="ECO:0007669"/>
    <property type="project" value="TreeGrafter"/>
</dbReference>
<dbReference type="InterPro" id="IPR000008">
    <property type="entry name" value="C2_dom"/>
</dbReference>
<name>A0A7M5UWG0_9CNID</name>
<feature type="domain" description="FYVE-type" evidence="8">
    <location>
        <begin position="88"/>
        <end position="147"/>
    </location>
</feature>
<dbReference type="InterPro" id="IPR011011">
    <property type="entry name" value="Znf_FYVE_PHD"/>
</dbReference>
<dbReference type="InterPro" id="IPR010911">
    <property type="entry name" value="Rab_BD"/>
</dbReference>
<dbReference type="PANTHER" id="PTHR45729:SF6">
    <property type="entry name" value="RABPHILIN, ISOFORM A"/>
    <property type="match status" value="1"/>
</dbReference>
<proteinExistence type="predicted"/>
<dbReference type="Gene3D" id="3.30.40.10">
    <property type="entry name" value="Zinc/RING finger domain, C3HC4 (zinc finger)"/>
    <property type="match status" value="1"/>
</dbReference>
<dbReference type="RefSeq" id="XP_066932221.1">
    <property type="nucleotide sequence ID" value="XM_067076120.1"/>
</dbReference>
<feature type="region of interest" description="Disordered" evidence="6">
    <location>
        <begin position="245"/>
        <end position="375"/>
    </location>
</feature>
<dbReference type="Pfam" id="PF00168">
    <property type="entry name" value="C2"/>
    <property type="match status" value="2"/>
</dbReference>
<dbReference type="Gene3D" id="2.60.40.150">
    <property type="entry name" value="C2 domain"/>
    <property type="match status" value="2"/>
</dbReference>
<dbReference type="InterPro" id="IPR043566">
    <property type="entry name" value="Rabphilin/DOC2/Noc2"/>
</dbReference>
<dbReference type="SUPFAM" id="SSF49562">
    <property type="entry name" value="C2 domain (Calcium/lipid-binding domain, CaLB)"/>
    <property type="match status" value="2"/>
</dbReference>
<dbReference type="GO" id="GO:0006886">
    <property type="term" value="P:intracellular protein transport"/>
    <property type="evidence" value="ECO:0007669"/>
    <property type="project" value="InterPro"/>
</dbReference>
<dbReference type="GO" id="GO:0031267">
    <property type="term" value="F:small GTPase binding"/>
    <property type="evidence" value="ECO:0007669"/>
    <property type="project" value="InterPro"/>
</dbReference>
<evidence type="ECO:0000256" key="1">
    <source>
        <dbReference type="ARBA" id="ARBA00022723"/>
    </source>
</evidence>
<feature type="region of interest" description="Disordered" evidence="6">
    <location>
        <begin position="194"/>
        <end position="225"/>
    </location>
</feature>
<dbReference type="AlphaFoldDB" id="A0A7M5UWG0"/>
<evidence type="ECO:0000259" key="9">
    <source>
        <dbReference type="PROSITE" id="PS50916"/>
    </source>
</evidence>
<dbReference type="InterPro" id="IPR035892">
    <property type="entry name" value="C2_domain_sf"/>
</dbReference>
<accession>A0A7M5UWG0</accession>
<dbReference type="PROSITE" id="PS50004">
    <property type="entry name" value="C2"/>
    <property type="match status" value="2"/>
</dbReference>
<evidence type="ECO:0000313" key="10">
    <source>
        <dbReference type="EnsemblMetazoa" id="CLYHEMP002408.1"/>
    </source>
</evidence>
<keyword evidence="2" id="KW-0677">Repeat</keyword>
<dbReference type="PROSITE" id="PS50178">
    <property type="entry name" value="ZF_FYVE"/>
    <property type="match status" value="1"/>
</dbReference>
<dbReference type="OrthoDB" id="270970at2759"/>
<keyword evidence="11" id="KW-1185">Reference proteome</keyword>
<dbReference type="InterPro" id="IPR017455">
    <property type="entry name" value="Znf_FYVE-rel"/>
</dbReference>
<keyword evidence="4" id="KW-0862">Zinc</keyword>
<feature type="domain" description="C2" evidence="7">
    <location>
        <begin position="403"/>
        <end position="527"/>
    </location>
</feature>
<dbReference type="EnsemblMetazoa" id="CLYHEMT002408.1">
    <property type="protein sequence ID" value="CLYHEMP002408.1"/>
    <property type="gene ID" value="CLYHEMG002408"/>
</dbReference>
<feature type="compositionally biased region" description="Basic and acidic residues" evidence="6">
    <location>
        <begin position="333"/>
        <end position="347"/>
    </location>
</feature>
<feature type="domain" description="RabBD" evidence="9">
    <location>
        <begin position="40"/>
        <end position="159"/>
    </location>
</feature>
<dbReference type="GO" id="GO:0008270">
    <property type="term" value="F:zinc ion binding"/>
    <property type="evidence" value="ECO:0007669"/>
    <property type="project" value="UniProtKB-KW"/>
</dbReference>
<dbReference type="Proteomes" id="UP000594262">
    <property type="component" value="Unplaced"/>
</dbReference>
<dbReference type="InterPro" id="IPR001565">
    <property type="entry name" value="Synaptotagmin"/>
</dbReference>
<dbReference type="InterPro" id="IPR013083">
    <property type="entry name" value="Znf_RING/FYVE/PHD"/>
</dbReference>